<dbReference type="SMART" id="SM00749">
    <property type="entry name" value="BON"/>
    <property type="match status" value="2"/>
</dbReference>
<evidence type="ECO:0000256" key="1">
    <source>
        <dbReference type="SAM" id="MobiDB-lite"/>
    </source>
</evidence>
<dbReference type="Gene3D" id="3.40.1520.20">
    <property type="match status" value="1"/>
</dbReference>
<dbReference type="AlphaFoldDB" id="A0A3S0RAJ4"/>
<dbReference type="PANTHER" id="PTHR34606">
    <property type="entry name" value="BON DOMAIN-CONTAINING PROTEIN"/>
    <property type="match status" value="1"/>
</dbReference>
<name>A0A3S0RAJ4_9PROT</name>
<dbReference type="PROSITE" id="PS50914">
    <property type="entry name" value="BON"/>
    <property type="match status" value="2"/>
</dbReference>
<evidence type="ECO:0000313" key="4">
    <source>
        <dbReference type="Proteomes" id="UP000277007"/>
    </source>
</evidence>
<reference evidence="3 4" key="1">
    <citation type="submission" date="2018-12" db="EMBL/GenBank/DDBJ databases">
        <authorList>
            <person name="Yang Y."/>
        </authorList>
    </citation>
    <scope>NUCLEOTIDE SEQUENCE [LARGE SCALE GENOMIC DNA]</scope>
    <source>
        <strain evidence="3 4">L-25-5w-1</strain>
    </source>
</reference>
<dbReference type="InterPro" id="IPR014004">
    <property type="entry name" value="Transpt-assoc_nodulatn_dom_bac"/>
</dbReference>
<protein>
    <submittedName>
        <fullName evidence="3">BON domain-containing protein</fullName>
    </submittedName>
</protein>
<evidence type="ECO:0000313" key="3">
    <source>
        <dbReference type="EMBL" id="RTR22379.1"/>
    </source>
</evidence>
<dbReference type="InterPro" id="IPR051686">
    <property type="entry name" value="Lipoprotein_DolP"/>
</dbReference>
<dbReference type="Proteomes" id="UP000277007">
    <property type="component" value="Unassembled WGS sequence"/>
</dbReference>
<feature type="domain" description="BON" evidence="2">
    <location>
        <begin position="153"/>
        <end position="221"/>
    </location>
</feature>
<dbReference type="PANTHER" id="PTHR34606:SF15">
    <property type="entry name" value="BON DOMAIN-CONTAINING PROTEIN"/>
    <property type="match status" value="1"/>
</dbReference>
<dbReference type="EMBL" id="RXMA01000004">
    <property type="protein sequence ID" value="RTR22379.1"/>
    <property type="molecule type" value="Genomic_DNA"/>
</dbReference>
<feature type="domain" description="BON" evidence="2">
    <location>
        <begin position="76"/>
        <end position="144"/>
    </location>
</feature>
<dbReference type="Pfam" id="PF04972">
    <property type="entry name" value="BON"/>
    <property type="match status" value="2"/>
</dbReference>
<feature type="region of interest" description="Disordered" evidence="1">
    <location>
        <begin position="1"/>
        <end position="24"/>
    </location>
</feature>
<dbReference type="OrthoDB" id="8479706at2"/>
<organism evidence="3 4">
    <name type="scientific">Azospirillum griseum</name>
    <dbReference type="NCBI Taxonomy" id="2496639"/>
    <lineage>
        <taxon>Bacteria</taxon>
        <taxon>Pseudomonadati</taxon>
        <taxon>Pseudomonadota</taxon>
        <taxon>Alphaproteobacteria</taxon>
        <taxon>Rhodospirillales</taxon>
        <taxon>Azospirillaceae</taxon>
        <taxon>Azospirillum</taxon>
    </lineage>
</organism>
<comment type="caution">
    <text evidence="3">The sequence shown here is derived from an EMBL/GenBank/DDBJ whole genome shotgun (WGS) entry which is preliminary data.</text>
</comment>
<proteinExistence type="predicted"/>
<accession>A0A3S0RAJ4</accession>
<evidence type="ECO:0000259" key="2">
    <source>
        <dbReference type="PROSITE" id="PS50914"/>
    </source>
</evidence>
<dbReference type="InterPro" id="IPR007055">
    <property type="entry name" value="BON_dom"/>
</dbReference>
<sequence>MTFSRRRPRNQSAGTGGDGPSRGRSAVARLNRFVSLFGIALVCAGTTSACTPLLIGGVGGAAVAASEHRGLKGFATDTEIRATINHLWFQHSVDLSSGVTLTVDHGRVLLTGRSPNEQTRQDLVRLCWQADGVKEVINEVLVDSGGGVVDSAKDTWITTQLRTKLTIDLDIRSQNYSIDTVDGVVYLMGTATGQPELDRVIQHARSVPNVQRVVNYVRIISSL</sequence>
<keyword evidence="4" id="KW-1185">Reference proteome</keyword>
<gene>
    <name evidence="3" type="ORF">EJ903_05990</name>
</gene>